<dbReference type="InParanoid" id="A0A409VTM1"/>
<evidence type="ECO:0000313" key="3">
    <source>
        <dbReference type="Proteomes" id="UP000283269"/>
    </source>
</evidence>
<dbReference type="EMBL" id="NHYD01003932">
    <property type="protein sequence ID" value="PPQ69519.1"/>
    <property type="molecule type" value="Genomic_DNA"/>
</dbReference>
<sequence>MAKSKPKKVKRLPPRVVIVNPWSSDSEDIAAWFEVMLRDYGYPDTRVNIVFHRKNNGSKIVELPKDVKDVSMCLGTHLYSNFLKNQPYSADFSVIYEYKNSYADDPGENNWTEVYPSNRAIPDNFPVKYPYPLPLHCQELSVTSVDSEYACLPSPENRKRMEERRQQSIQTAQAQGYPQSAPFVSTSTLSTNGPGPSNNLSSCASSFVIMEPSESAPFNDYMDVVAESSKRAQNSLPNDSPYLSEPVEVKKMDPYEEEEVAEELLRSLSPVKKSEADEFLGSVLSKFTTEDPPSAANSTQFQETSGKPPLFIDSTTS</sequence>
<dbReference type="Proteomes" id="UP000283269">
    <property type="component" value="Unassembled WGS sequence"/>
</dbReference>
<protein>
    <submittedName>
        <fullName evidence="2">Uncharacterized protein</fullName>
    </submittedName>
</protein>
<accession>A0A409VTM1</accession>
<gene>
    <name evidence="2" type="ORF">CVT25_013383</name>
</gene>
<evidence type="ECO:0000256" key="1">
    <source>
        <dbReference type="SAM" id="MobiDB-lite"/>
    </source>
</evidence>
<organism evidence="2 3">
    <name type="scientific">Psilocybe cyanescens</name>
    <dbReference type="NCBI Taxonomy" id="93625"/>
    <lineage>
        <taxon>Eukaryota</taxon>
        <taxon>Fungi</taxon>
        <taxon>Dikarya</taxon>
        <taxon>Basidiomycota</taxon>
        <taxon>Agaricomycotina</taxon>
        <taxon>Agaricomycetes</taxon>
        <taxon>Agaricomycetidae</taxon>
        <taxon>Agaricales</taxon>
        <taxon>Agaricineae</taxon>
        <taxon>Strophariaceae</taxon>
        <taxon>Psilocybe</taxon>
    </lineage>
</organism>
<feature type="region of interest" description="Disordered" evidence="1">
    <location>
        <begin position="284"/>
        <end position="317"/>
    </location>
</feature>
<comment type="caution">
    <text evidence="2">The sequence shown here is derived from an EMBL/GenBank/DDBJ whole genome shotgun (WGS) entry which is preliminary data.</text>
</comment>
<feature type="region of interest" description="Disordered" evidence="1">
    <location>
        <begin position="158"/>
        <end position="181"/>
    </location>
</feature>
<evidence type="ECO:0000313" key="2">
    <source>
        <dbReference type="EMBL" id="PPQ69519.1"/>
    </source>
</evidence>
<proteinExistence type="predicted"/>
<feature type="compositionally biased region" description="Polar residues" evidence="1">
    <location>
        <begin position="295"/>
        <end position="305"/>
    </location>
</feature>
<feature type="compositionally biased region" description="Polar residues" evidence="1">
    <location>
        <begin position="167"/>
        <end position="181"/>
    </location>
</feature>
<reference evidence="2 3" key="1">
    <citation type="journal article" date="2018" name="Evol. Lett.">
        <title>Horizontal gene cluster transfer increased hallucinogenic mushroom diversity.</title>
        <authorList>
            <person name="Reynolds H.T."/>
            <person name="Vijayakumar V."/>
            <person name="Gluck-Thaler E."/>
            <person name="Korotkin H.B."/>
            <person name="Matheny P.B."/>
            <person name="Slot J.C."/>
        </authorList>
    </citation>
    <scope>NUCLEOTIDE SEQUENCE [LARGE SCALE GENOMIC DNA]</scope>
    <source>
        <strain evidence="2 3">2631</strain>
    </source>
</reference>
<keyword evidence="3" id="KW-1185">Reference proteome</keyword>
<dbReference type="AlphaFoldDB" id="A0A409VTM1"/>
<dbReference type="OrthoDB" id="2996389at2759"/>
<name>A0A409VTM1_PSICY</name>